<dbReference type="Pfam" id="PF02311">
    <property type="entry name" value="AraC_binding"/>
    <property type="match status" value="1"/>
</dbReference>
<reference evidence="5 6" key="1">
    <citation type="submission" date="2020-07" db="EMBL/GenBank/DDBJ databases">
        <title>Sequencing the genomes of 1000 actinobacteria strains.</title>
        <authorList>
            <person name="Klenk H.-P."/>
        </authorList>
    </citation>
    <scope>NUCLEOTIDE SEQUENCE [LARGE SCALE GENOMIC DNA]</scope>
    <source>
        <strain evidence="5 6">DSM 22083</strain>
    </source>
</reference>
<dbReference type="SUPFAM" id="SSF46689">
    <property type="entry name" value="Homeodomain-like"/>
    <property type="match status" value="2"/>
</dbReference>
<keyword evidence="6" id="KW-1185">Reference proteome</keyword>
<dbReference type="RefSeq" id="WP_179755470.1">
    <property type="nucleotide sequence ID" value="NZ_JACCBU010000001.1"/>
</dbReference>
<keyword evidence="3" id="KW-0804">Transcription</keyword>
<dbReference type="SUPFAM" id="SSF51215">
    <property type="entry name" value="Regulatory protein AraC"/>
    <property type="match status" value="1"/>
</dbReference>
<accession>A0A7Y9IBJ1</accession>
<dbReference type="InterPro" id="IPR009057">
    <property type="entry name" value="Homeodomain-like_sf"/>
</dbReference>
<dbReference type="InterPro" id="IPR018060">
    <property type="entry name" value="HTH_AraC"/>
</dbReference>
<dbReference type="Proteomes" id="UP000569914">
    <property type="component" value="Unassembled WGS sequence"/>
</dbReference>
<comment type="caution">
    <text evidence="5">The sequence shown here is derived from an EMBL/GenBank/DDBJ whole genome shotgun (WGS) entry which is preliminary data.</text>
</comment>
<dbReference type="GO" id="GO:0003700">
    <property type="term" value="F:DNA-binding transcription factor activity"/>
    <property type="evidence" value="ECO:0007669"/>
    <property type="project" value="InterPro"/>
</dbReference>
<evidence type="ECO:0000256" key="3">
    <source>
        <dbReference type="ARBA" id="ARBA00023163"/>
    </source>
</evidence>
<protein>
    <submittedName>
        <fullName evidence="5">AraC-like DNA-binding protein</fullName>
    </submittedName>
</protein>
<organism evidence="5 6">
    <name type="scientific">Microlunatus parietis</name>
    <dbReference type="NCBI Taxonomy" id="682979"/>
    <lineage>
        <taxon>Bacteria</taxon>
        <taxon>Bacillati</taxon>
        <taxon>Actinomycetota</taxon>
        <taxon>Actinomycetes</taxon>
        <taxon>Propionibacteriales</taxon>
        <taxon>Propionibacteriaceae</taxon>
        <taxon>Microlunatus</taxon>
    </lineage>
</organism>
<dbReference type="InterPro" id="IPR050204">
    <property type="entry name" value="AraC_XylS_family_regulators"/>
</dbReference>
<dbReference type="GO" id="GO:0043565">
    <property type="term" value="F:sequence-specific DNA binding"/>
    <property type="evidence" value="ECO:0007669"/>
    <property type="project" value="InterPro"/>
</dbReference>
<dbReference type="InterPro" id="IPR020449">
    <property type="entry name" value="Tscrpt_reg_AraC-type_HTH"/>
</dbReference>
<dbReference type="EMBL" id="JACCBU010000001">
    <property type="protein sequence ID" value="NYE73745.1"/>
    <property type="molecule type" value="Genomic_DNA"/>
</dbReference>
<dbReference type="Gene3D" id="1.10.10.60">
    <property type="entry name" value="Homeodomain-like"/>
    <property type="match status" value="2"/>
</dbReference>
<dbReference type="PROSITE" id="PS01124">
    <property type="entry name" value="HTH_ARAC_FAMILY_2"/>
    <property type="match status" value="1"/>
</dbReference>
<dbReference type="Pfam" id="PF12833">
    <property type="entry name" value="HTH_18"/>
    <property type="match status" value="1"/>
</dbReference>
<feature type="domain" description="HTH araC/xylS-type" evidence="4">
    <location>
        <begin position="179"/>
        <end position="277"/>
    </location>
</feature>
<proteinExistence type="predicted"/>
<evidence type="ECO:0000256" key="1">
    <source>
        <dbReference type="ARBA" id="ARBA00023015"/>
    </source>
</evidence>
<dbReference type="Gene3D" id="2.60.120.280">
    <property type="entry name" value="Regulatory protein AraC"/>
    <property type="match status" value="1"/>
</dbReference>
<keyword evidence="1" id="KW-0805">Transcription regulation</keyword>
<dbReference type="PRINTS" id="PR00032">
    <property type="entry name" value="HTHARAC"/>
</dbReference>
<dbReference type="InterPro" id="IPR037923">
    <property type="entry name" value="HTH-like"/>
</dbReference>
<gene>
    <name evidence="5" type="ORF">BKA15_005074</name>
</gene>
<evidence type="ECO:0000313" key="5">
    <source>
        <dbReference type="EMBL" id="NYE73745.1"/>
    </source>
</evidence>
<evidence type="ECO:0000256" key="2">
    <source>
        <dbReference type="ARBA" id="ARBA00023125"/>
    </source>
</evidence>
<keyword evidence="2 5" id="KW-0238">DNA-binding</keyword>
<sequence>MRAGPQLRFPHPLVSPRIGRISMTGRVPRTGPWPSDQPMRRLGSFAAVYLLAGEGRYEDGAGRNRHVASGDLIMVFPDLPHRYGPPEGELWDQLFLVFDGPVFELWRATGLLDDGRPVNRLPADGRWAHRFAELVFLDQRATPAAVLQDVARLQVLISDALAAATTGEPGGGDDQLWLARATALLESDLGNPVRLPDVAAALGLSYDGFRKRFRRLAGVTPARYRSQRRLDRACELIIAGGLTDREIAARLGFASESHFSRRFSQLVGSSPREFRAGATTLPKDRAQS</sequence>
<dbReference type="PANTHER" id="PTHR46796">
    <property type="entry name" value="HTH-TYPE TRANSCRIPTIONAL ACTIVATOR RHAS-RELATED"/>
    <property type="match status" value="1"/>
</dbReference>
<evidence type="ECO:0000313" key="6">
    <source>
        <dbReference type="Proteomes" id="UP000569914"/>
    </source>
</evidence>
<dbReference type="SMART" id="SM00342">
    <property type="entry name" value="HTH_ARAC"/>
    <property type="match status" value="1"/>
</dbReference>
<dbReference type="AlphaFoldDB" id="A0A7Y9IBJ1"/>
<evidence type="ECO:0000259" key="4">
    <source>
        <dbReference type="PROSITE" id="PS01124"/>
    </source>
</evidence>
<dbReference type="InterPro" id="IPR003313">
    <property type="entry name" value="AraC-bd"/>
</dbReference>
<name>A0A7Y9IBJ1_9ACTN</name>